<name>A0A2R8BPJ4_9RHOB</name>
<accession>A0A2R8BPJ4</accession>
<evidence type="ECO:0000259" key="2">
    <source>
        <dbReference type="PROSITE" id="PS50006"/>
    </source>
</evidence>
<dbReference type="InterPro" id="IPR046883">
    <property type="entry name" value="T6SS_FHA_C"/>
</dbReference>
<dbReference type="PROSITE" id="PS50006">
    <property type="entry name" value="FHA_DOMAIN"/>
    <property type="match status" value="1"/>
</dbReference>
<evidence type="ECO:0000313" key="4">
    <source>
        <dbReference type="Proteomes" id="UP000244880"/>
    </source>
</evidence>
<dbReference type="InterPro" id="IPR008984">
    <property type="entry name" value="SMAD_FHA_dom_sf"/>
</dbReference>
<feature type="compositionally biased region" description="Low complexity" evidence="1">
    <location>
        <begin position="275"/>
        <end position="291"/>
    </location>
</feature>
<evidence type="ECO:0000256" key="1">
    <source>
        <dbReference type="SAM" id="MobiDB-lite"/>
    </source>
</evidence>
<dbReference type="AlphaFoldDB" id="A0A2R8BPJ4"/>
<dbReference type="Proteomes" id="UP000244880">
    <property type="component" value="Unassembled WGS sequence"/>
</dbReference>
<dbReference type="Pfam" id="PF00498">
    <property type="entry name" value="FHA"/>
    <property type="match status" value="1"/>
</dbReference>
<dbReference type="CDD" id="cd00060">
    <property type="entry name" value="FHA"/>
    <property type="match status" value="1"/>
</dbReference>
<dbReference type="InterPro" id="IPR017735">
    <property type="entry name" value="T6SS_FHA"/>
</dbReference>
<dbReference type="EMBL" id="OMOR01000003">
    <property type="protein sequence ID" value="SPH27495.1"/>
    <property type="molecule type" value="Genomic_DNA"/>
</dbReference>
<reference evidence="3 4" key="1">
    <citation type="submission" date="2018-03" db="EMBL/GenBank/DDBJ databases">
        <authorList>
            <person name="Keele B.F."/>
        </authorList>
    </citation>
    <scope>NUCLEOTIDE SEQUENCE [LARGE SCALE GENOMIC DNA]</scope>
    <source>
        <strain evidence="3 4">CECT 8599</strain>
    </source>
</reference>
<dbReference type="RefSeq" id="WP_108830438.1">
    <property type="nucleotide sequence ID" value="NZ_OMOR01000003.1"/>
</dbReference>
<protein>
    <recommendedName>
        <fullName evidence="2">FHA domain-containing protein</fullName>
    </recommendedName>
</protein>
<feature type="compositionally biased region" description="Pro residues" evidence="1">
    <location>
        <begin position="262"/>
        <end position="274"/>
    </location>
</feature>
<proteinExistence type="predicted"/>
<dbReference type="Pfam" id="PF20232">
    <property type="entry name" value="T6SS_FHA_C"/>
    <property type="match status" value="1"/>
</dbReference>
<dbReference type="InterPro" id="IPR000253">
    <property type="entry name" value="FHA_dom"/>
</dbReference>
<gene>
    <name evidence="3" type="ORF">ASD8599_03961</name>
</gene>
<organism evidence="3 4">
    <name type="scientific">Ascidiaceihabitans donghaensis</name>
    <dbReference type="NCBI Taxonomy" id="1510460"/>
    <lineage>
        <taxon>Bacteria</taxon>
        <taxon>Pseudomonadati</taxon>
        <taxon>Pseudomonadota</taxon>
        <taxon>Alphaproteobacteria</taxon>
        <taxon>Rhodobacterales</taxon>
        <taxon>Paracoccaceae</taxon>
        <taxon>Ascidiaceihabitans</taxon>
    </lineage>
</organism>
<feature type="region of interest" description="Disordered" evidence="1">
    <location>
        <begin position="124"/>
        <end position="144"/>
    </location>
</feature>
<feature type="domain" description="FHA" evidence="2">
    <location>
        <begin position="28"/>
        <end position="78"/>
    </location>
</feature>
<dbReference type="Gene3D" id="2.60.200.20">
    <property type="match status" value="1"/>
</dbReference>
<dbReference type="SMART" id="SM00240">
    <property type="entry name" value="FHA"/>
    <property type="match status" value="1"/>
</dbReference>
<evidence type="ECO:0000313" key="3">
    <source>
        <dbReference type="EMBL" id="SPH27495.1"/>
    </source>
</evidence>
<keyword evidence="4" id="KW-1185">Reference proteome</keyword>
<dbReference type="OrthoDB" id="273564at2"/>
<feature type="compositionally biased region" description="Pro residues" evidence="1">
    <location>
        <begin position="211"/>
        <end position="254"/>
    </location>
</feature>
<sequence>MTLTLQIENYDMLDDGGPAQFSVTGQGAQIGRASVRDWTLPDPTKHISGHHFNILFQDGAYFLQDVSTNGTFLQGSRYRLEQPHRLNSGDRFQVGPYYIVAHIQSAAQAAPPAAQANTWAPAAAATPAASGDPWDMGGHAAPVDVAPQAPTARREDFADDFIANPVSMPPVTPQPLDDDPFALPSSFDPAPAAPQGGGNIQMPAHLTTPPQAMPTPAPIAAPPMPTPAPQPAPQPIPQAAPQPVPQAAPQPPLDAPIYTNPTAPPVEMPVPGAPAPLAAAPRPDAAQMARPDPIPVPAAAPAMGSGQNDVVRAFCEAAGISPDAYGDVDPVELARALGQSTRHVAGELMTLLQVRDAAKQFTRGGERTMRRNSDNNPLKFLPDAEQAIEAMYLKHRAGFLKGPEGVAEALRDVRVHQTAVFAAIQPALAQLLTGLYPEEIEESAGSGGGMLGSVGGGKRTKAWETFVERWDQKTSPHENGMLGEFLVHFAKAYADVVGNEGS</sequence>
<dbReference type="NCBIfam" id="TIGR03354">
    <property type="entry name" value="VI_FHA"/>
    <property type="match status" value="2"/>
</dbReference>
<feature type="region of interest" description="Disordered" evidence="1">
    <location>
        <begin position="163"/>
        <end position="303"/>
    </location>
</feature>
<dbReference type="SUPFAM" id="SSF49879">
    <property type="entry name" value="SMAD/FHA domain"/>
    <property type="match status" value="1"/>
</dbReference>